<gene>
    <name evidence="1" type="ORF">TPA0598_03_01090</name>
</gene>
<accession>A0A0P4R4I2</accession>
<dbReference type="Proteomes" id="UP000048965">
    <property type="component" value="Unassembled WGS sequence"/>
</dbReference>
<comment type="caution">
    <text evidence="1">The sequence shown here is derived from an EMBL/GenBank/DDBJ whole genome shotgun (WGS) entry which is preliminary data.</text>
</comment>
<dbReference type="EMBL" id="BBNO01000003">
    <property type="protein sequence ID" value="GAO07648.1"/>
    <property type="molecule type" value="Genomic_DNA"/>
</dbReference>
<sequence>MPMSADLSPVIASTAQWLLRAYPATGGALDTALAQAQAQQAATVAAWLRYPTAADAALLALVGPGGSERLDWLTGAEAVDATEPEEAWRSWVDEVVASWAACLLTVPVLADTAVAALTKTEHLADLPLDFRRLTSPDARDRRAATLLRHPDLPAPIADLHRASLLHHLQDDDLNAACA</sequence>
<name>A0A0P4R4I2_9ACTN</name>
<reference evidence="1 2" key="2">
    <citation type="journal article" date="2015" name="Stand. Genomic Sci.">
        <title>Draft genome sequence of marine-derived Streptomyces sp. TP-A0598, a producer of anti-MRSA antibiotic lydicamycins.</title>
        <authorList>
            <person name="Komaki H."/>
            <person name="Ichikawa N."/>
            <person name="Hosoyama A."/>
            <person name="Fujita N."/>
            <person name="Igarashi Y."/>
        </authorList>
    </citation>
    <scope>NUCLEOTIDE SEQUENCE [LARGE SCALE GENOMIC DNA]</scope>
    <source>
        <strain evidence="1 2">NBRC 110027</strain>
    </source>
</reference>
<proteinExistence type="predicted"/>
<dbReference type="AlphaFoldDB" id="A0A0P4R4I2"/>
<evidence type="ECO:0000313" key="1">
    <source>
        <dbReference type="EMBL" id="GAO07648.1"/>
    </source>
</evidence>
<reference evidence="2" key="1">
    <citation type="submission" date="2014-09" db="EMBL/GenBank/DDBJ databases">
        <title>Whole genome shotgun sequence of Streptomyces sp. NBRC 110027.</title>
        <authorList>
            <person name="Komaki H."/>
            <person name="Ichikawa N."/>
            <person name="Katano-Makiyama Y."/>
            <person name="Hosoyama A."/>
            <person name="Hashimoto M."/>
            <person name="Uohara A."/>
            <person name="Kitahashi Y."/>
            <person name="Ohji S."/>
            <person name="Kimura A."/>
            <person name="Yamazoe A."/>
            <person name="Igarashi Y."/>
            <person name="Fujita N."/>
        </authorList>
    </citation>
    <scope>NUCLEOTIDE SEQUENCE [LARGE SCALE GENOMIC DNA]</scope>
    <source>
        <strain evidence="2">NBRC 110027</strain>
    </source>
</reference>
<protein>
    <submittedName>
        <fullName evidence="1">Uncharacterized protein</fullName>
    </submittedName>
</protein>
<keyword evidence="2" id="KW-1185">Reference proteome</keyword>
<organism evidence="1 2">
    <name type="scientific">Streptomyces lydicamycinicus</name>
    <dbReference type="NCBI Taxonomy" id="1546107"/>
    <lineage>
        <taxon>Bacteria</taxon>
        <taxon>Bacillati</taxon>
        <taxon>Actinomycetota</taxon>
        <taxon>Actinomycetes</taxon>
        <taxon>Kitasatosporales</taxon>
        <taxon>Streptomycetaceae</taxon>
        <taxon>Streptomyces</taxon>
    </lineage>
</organism>
<evidence type="ECO:0000313" key="2">
    <source>
        <dbReference type="Proteomes" id="UP000048965"/>
    </source>
</evidence>